<name>A0A8X6TJ69_NEPPI</name>
<keyword evidence="2" id="KW-1185">Reference proteome</keyword>
<protein>
    <submittedName>
        <fullName evidence="1">Uncharacterized protein</fullName>
    </submittedName>
</protein>
<dbReference type="Proteomes" id="UP000887013">
    <property type="component" value="Unassembled WGS sequence"/>
</dbReference>
<accession>A0A8X6TJ69</accession>
<organism evidence="1 2">
    <name type="scientific">Nephila pilipes</name>
    <name type="common">Giant wood spider</name>
    <name type="synonym">Nephila maculata</name>
    <dbReference type="NCBI Taxonomy" id="299642"/>
    <lineage>
        <taxon>Eukaryota</taxon>
        <taxon>Metazoa</taxon>
        <taxon>Ecdysozoa</taxon>
        <taxon>Arthropoda</taxon>
        <taxon>Chelicerata</taxon>
        <taxon>Arachnida</taxon>
        <taxon>Araneae</taxon>
        <taxon>Araneomorphae</taxon>
        <taxon>Entelegynae</taxon>
        <taxon>Araneoidea</taxon>
        <taxon>Nephilidae</taxon>
        <taxon>Nephila</taxon>
    </lineage>
</organism>
<gene>
    <name evidence="1" type="ORF">NPIL_376721</name>
</gene>
<evidence type="ECO:0000313" key="1">
    <source>
        <dbReference type="EMBL" id="GFT16222.1"/>
    </source>
</evidence>
<comment type="caution">
    <text evidence="1">The sequence shown here is derived from an EMBL/GenBank/DDBJ whole genome shotgun (WGS) entry which is preliminary data.</text>
</comment>
<reference evidence="1" key="1">
    <citation type="submission" date="2020-08" db="EMBL/GenBank/DDBJ databases">
        <title>Multicomponent nature underlies the extraordinary mechanical properties of spider dragline silk.</title>
        <authorList>
            <person name="Kono N."/>
            <person name="Nakamura H."/>
            <person name="Mori M."/>
            <person name="Yoshida Y."/>
            <person name="Ohtoshi R."/>
            <person name="Malay A.D."/>
            <person name="Moran D.A.P."/>
            <person name="Tomita M."/>
            <person name="Numata K."/>
            <person name="Arakawa K."/>
        </authorList>
    </citation>
    <scope>NUCLEOTIDE SEQUENCE</scope>
</reference>
<proteinExistence type="predicted"/>
<dbReference type="EMBL" id="BMAW01104757">
    <property type="protein sequence ID" value="GFT16222.1"/>
    <property type="molecule type" value="Genomic_DNA"/>
</dbReference>
<evidence type="ECO:0000313" key="2">
    <source>
        <dbReference type="Proteomes" id="UP000887013"/>
    </source>
</evidence>
<sequence>MIVLKELSMEDLVEEEYDASNFNEVERTKFSDHETNYDINEEFFFIQNNKNRFSPETLTTDMKLLLFHWGCTFKQYTPNKAEKNGIKIFAIY</sequence>
<dbReference type="AlphaFoldDB" id="A0A8X6TJ69"/>